<comment type="caution">
    <text evidence="2">The sequence shown here is derived from an EMBL/GenBank/DDBJ whole genome shotgun (WGS) entry which is preliminary data.</text>
</comment>
<reference evidence="3" key="1">
    <citation type="journal article" date="2019" name="Int. J. Syst. Evol. Microbiol.">
        <title>The Global Catalogue of Microorganisms (GCM) 10K type strain sequencing project: providing services to taxonomists for standard genome sequencing and annotation.</title>
        <authorList>
            <consortium name="The Broad Institute Genomics Platform"/>
            <consortium name="The Broad Institute Genome Sequencing Center for Infectious Disease"/>
            <person name="Wu L."/>
            <person name="Ma J."/>
        </authorList>
    </citation>
    <scope>NUCLEOTIDE SEQUENCE [LARGE SCALE GENOMIC DNA]</scope>
    <source>
        <strain evidence="3">JCM 17589</strain>
    </source>
</reference>
<proteinExistence type="predicted"/>
<evidence type="ECO:0000256" key="1">
    <source>
        <dbReference type="SAM" id="MobiDB-lite"/>
    </source>
</evidence>
<evidence type="ECO:0000313" key="3">
    <source>
        <dbReference type="Proteomes" id="UP001501845"/>
    </source>
</evidence>
<evidence type="ECO:0000313" key="2">
    <source>
        <dbReference type="EMBL" id="GAA4126962.1"/>
    </source>
</evidence>
<name>A0ABP7XWJ4_9ACTN</name>
<dbReference type="Proteomes" id="UP001501845">
    <property type="component" value="Unassembled WGS sequence"/>
</dbReference>
<feature type="region of interest" description="Disordered" evidence="1">
    <location>
        <begin position="39"/>
        <end position="98"/>
    </location>
</feature>
<organism evidence="2 3">
    <name type="scientific">Streptomyces tunisiensis</name>
    <dbReference type="NCBI Taxonomy" id="948699"/>
    <lineage>
        <taxon>Bacteria</taxon>
        <taxon>Bacillati</taxon>
        <taxon>Actinomycetota</taxon>
        <taxon>Actinomycetes</taxon>
        <taxon>Kitasatosporales</taxon>
        <taxon>Streptomycetaceae</taxon>
        <taxon>Streptomyces</taxon>
    </lineage>
</organism>
<gene>
    <name evidence="2" type="ORF">GCM10022285_11850</name>
</gene>
<keyword evidence="3" id="KW-1185">Reference proteome</keyword>
<sequence length="116" mass="13051">MWTFALTGRDQDPGPADRFGAVRRREQATRLRRRALRGVARRTAFTPPHARPATGVAPLVRATGPPPAHPHDTYPQRRTTAHPRERPGAHLPSRAVRFPHLRTARTTRLTRFSLSA</sequence>
<dbReference type="EMBL" id="BAABBU010000006">
    <property type="protein sequence ID" value="GAA4126962.1"/>
    <property type="molecule type" value="Genomic_DNA"/>
</dbReference>
<protein>
    <submittedName>
        <fullName evidence="2">Uncharacterized protein</fullName>
    </submittedName>
</protein>
<accession>A0ABP7XWJ4</accession>